<dbReference type="InterPro" id="IPR011009">
    <property type="entry name" value="Kinase-like_dom_sf"/>
</dbReference>
<gene>
    <name evidence="3" type="ORF">IEQ34_001803</name>
</gene>
<dbReference type="InterPro" id="IPR050823">
    <property type="entry name" value="Plant_Ser_Thr_Prot_Kinase"/>
</dbReference>
<feature type="binding site" evidence="1">
    <location>
        <position position="246"/>
    </location>
    <ligand>
        <name>ATP</name>
        <dbReference type="ChEBI" id="CHEBI:30616"/>
    </ligand>
</feature>
<dbReference type="PANTHER" id="PTHR45621">
    <property type="entry name" value="OS01G0588500 PROTEIN-RELATED"/>
    <property type="match status" value="1"/>
</dbReference>
<name>A0AAV7HQ15_DENCH</name>
<feature type="compositionally biased region" description="Low complexity" evidence="2">
    <location>
        <begin position="147"/>
        <end position="157"/>
    </location>
</feature>
<dbReference type="EMBL" id="JAGFBR010000002">
    <property type="protein sequence ID" value="KAH0470245.1"/>
    <property type="molecule type" value="Genomic_DNA"/>
</dbReference>
<protein>
    <submittedName>
        <fullName evidence="3">Uncharacterized protein</fullName>
    </submittedName>
</protein>
<evidence type="ECO:0000256" key="2">
    <source>
        <dbReference type="SAM" id="MobiDB-lite"/>
    </source>
</evidence>
<organism evidence="3 4">
    <name type="scientific">Dendrobium chrysotoxum</name>
    <name type="common">Orchid</name>
    <dbReference type="NCBI Taxonomy" id="161865"/>
    <lineage>
        <taxon>Eukaryota</taxon>
        <taxon>Viridiplantae</taxon>
        <taxon>Streptophyta</taxon>
        <taxon>Embryophyta</taxon>
        <taxon>Tracheophyta</taxon>
        <taxon>Spermatophyta</taxon>
        <taxon>Magnoliopsida</taxon>
        <taxon>Liliopsida</taxon>
        <taxon>Asparagales</taxon>
        <taxon>Orchidaceae</taxon>
        <taxon>Epidendroideae</taxon>
        <taxon>Malaxideae</taxon>
        <taxon>Dendrobiinae</taxon>
        <taxon>Dendrobium</taxon>
    </lineage>
</organism>
<comment type="caution">
    <text evidence="3">The sequence shown here is derived from an EMBL/GenBank/DDBJ whole genome shotgun (WGS) entry which is preliminary data.</text>
</comment>
<dbReference type="AlphaFoldDB" id="A0AAV7HQ15"/>
<proteinExistence type="predicted"/>
<dbReference type="Proteomes" id="UP000775213">
    <property type="component" value="Unassembled WGS sequence"/>
</dbReference>
<accession>A0AAV7HQ15</accession>
<keyword evidence="1" id="KW-0067">ATP-binding</keyword>
<keyword evidence="4" id="KW-1185">Reference proteome</keyword>
<feature type="compositionally biased region" description="Basic and acidic residues" evidence="2">
    <location>
        <begin position="1"/>
        <end position="33"/>
    </location>
</feature>
<evidence type="ECO:0000256" key="1">
    <source>
        <dbReference type="PROSITE-ProRule" id="PRU10141"/>
    </source>
</evidence>
<dbReference type="InterPro" id="IPR017441">
    <property type="entry name" value="Protein_kinase_ATP_BS"/>
</dbReference>
<keyword evidence="1" id="KW-0547">Nucleotide-binding</keyword>
<feature type="compositionally biased region" description="Low complexity" evidence="2">
    <location>
        <begin position="167"/>
        <end position="180"/>
    </location>
</feature>
<evidence type="ECO:0000313" key="3">
    <source>
        <dbReference type="EMBL" id="KAH0470245.1"/>
    </source>
</evidence>
<dbReference type="Gene3D" id="3.30.200.20">
    <property type="entry name" value="Phosphorylase Kinase, domain 1"/>
    <property type="match status" value="1"/>
</dbReference>
<dbReference type="SUPFAM" id="SSF56112">
    <property type="entry name" value="Protein kinase-like (PK-like)"/>
    <property type="match status" value="1"/>
</dbReference>
<feature type="region of interest" description="Disordered" evidence="2">
    <location>
        <begin position="134"/>
        <end position="193"/>
    </location>
</feature>
<feature type="region of interest" description="Disordered" evidence="2">
    <location>
        <begin position="1"/>
        <end position="42"/>
    </location>
</feature>
<evidence type="ECO:0000313" key="4">
    <source>
        <dbReference type="Proteomes" id="UP000775213"/>
    </source>
</evidence>
<dbReference type="GO" id="GO:0005524">
    <property type="term" value="F:ATP binding"/>
    <property type="evidence" value="ECO:0007669"/>
    <property type="project" value="UniProtKB-UniRule"/>
</dbReference>
<dbReference type="PROSITE" id="PS00107">
    <property type="entry name" value="PROTEIN_KINASE_ATP"/>
    <property type="match status" value="1"/>
</dbReference>
<reference evidence="3 4" key="1">
    <citation type="journal article" date="2021" name="Hortic Res">
        <title>Chromosome-scale assembly of the Dendrobium chrysotoxum genome enhances the understanding of orchid evolution.</title>
        <authorList>
            <person name="Zhang Y."/>
            <person name="Zhang G.Q."/>
            <person name="Zhang D."/>
            <person name="Liu X.D."/>
            <person name="Xu X.Y."/>
            <person name="Sun W.H."/>
            <person name="Yu X."/>
            <person name="Zhu X."/>
            <person name="Wang Z.W."/>
            <person name="Zhao X."/>
            <person name="Zhong W.Y."/>
            <person name="Chen H."/>
            <person name="Yin W.L."/>
            <person name="Huang T."/>
            <person name="Niu S.C."/>
            <person name="Liu Z.J."/>
        </authorList>
    </citation>
    <scope>NUCLEOTIDE SEQUENCE [LARGE SCALE GENOMIC DNA]</scope>
    <source>
        <strain evidence="3">Lindl</strain>
    </source>
</reference>
<sequence length="258" mass="28824">MRGKGGGEKDKMTRIEAKGRKERRGEIAGEKSGRSGISKNLSANGGRMVTRHSIANNEHGAQHLHFLYSWEKRQVAQRVTGWLSRAVKIGYCRVWHISQEEIAITSLYIYSLFTDRLNFEIAFQTGTMKCFQFSNGEGKQNPPMKKSASGLSSSTTSTDHEMKKSGSELNSRNVSSLSSESVERPPFPSLSQKPNNLRKFTFEELKVATRNFSRSLMLGEGGFGCVYRGIVKGHEDPYATIEIAVKQLSRKGLQARLL</sequence>